<dbReference type="AlphaFoldDB" id="A0AAN9N2N2"/>
<evidence type="ECO:0000313" key="2">
    <source>
        <dbReference type="EMBL" id="KAK7362123.1"/>
    </source>
</evidence>
<sequence length="114" mass="12894">MHVRTNPPILALTLWFMETISCSGVDWKGVTRSVPTPCHLDIIADYSKLRSCIPSRKVDAFPCGIHKLTRATVDECLHRPIIATETWTLHKQTSQAQREGYFWRISTSGVKGVK</sequence>
<keyword evidence="1" id="KW-0732">Signal</keyword>
<feature type="chain" id="PRO_5042920407" description="Secreted protein" evidence="1">
    <location>
        <begin position="25"/>
        <end position="114"/>
    </location>
</feature>
<gene>
    <name evidence="2" type="ORF">VNO77_04224</name>
</gene>
<dbReference type="Proteomes" id="UP001367508">
    <property type="component" value="Unassembled WGS sequence"/>
</dbReference>
<dbReference type="EMBL" id="JAYMYQ010000001">
    <property type="protein sequence ID" value="KAK7362123.1"/>
    <property type="molecule type" value="Genomic_DNA"/>
</dbReference>
<evidence type="ECO:0000313" key="3">
    <source>
        <dbReference type="Proteomes" id="UP001367508"/>
    </source>
</evidence>
<protein>
    <recommendedName>
        <fullName evidence="4">Secreted protein</fullName>
    </recommendedName>
</protein>
<accession>A0AAN9N2N2</accession>
<feature type="signal peptide" evidence="1">
    <location>
        <begin position="1"/>
        <end position="24"/>
    </location>
</feature>
<reference evidence="2 3" key="1">
    <citation type="submission" date="2024-01" db="EMBL/GenBank/DDBJ databases">
        <title>The genomes of 5 underutilized Papilionoideae crops provide insights into root nodulation and disease resistanc.</title>
        <authorList>
            <person name="Jiang F."/>
        </authorList>
    </citation>
    <scope>NUCLEOTIDE SEQUENCE [LARGE SCALE GENOMIC DNA]</scope>
    <source>
        <strain evidence="2">LVBAO_FW01</strain>
        <tissue evidence="2">Leaves</tissue>
    </source>
</reference>
<keyword evidence="3" id="KW-1185">Reference proteome</keyword>
<comment type="caution">
    <text evidence="2">The sequence shown here is derived from an EMBL/GenBank/DDBJ whole genome shotgun (WGS) entry which is preliminary data.</text>
</comment>
<evidence type="ECO:0000256" key="1">
    <source>
        <dbReference type="SAM" id="SignalP"/>
    </source>
</evidence>
<name>A0AAN9N2N2_CANGL</name>
<organism evidence="2 3">
    <name type="scientific">Canavalia gladiata</name>
    <name type="common">Sword bean</name>
    <name type="synonym">Dolichos gladiatus</name>
    <dbReference type="NCBI Taxonomy" id="3824"/>
    <lineage>
        <taxon>Eukaryota</taxon>
        <taxon>Viridiplantae</taxon>
        <taxon>Streptophyta</taxon>
        <taxon>Embryophyta</taxon>
        <taxon>Tracheophyta</taxon>
        <taxon>Spermatophyta</taxon>
        <taxon>Magnoliopsida</taxon>
        <taxon>eudicotyledons</taxon>
        <taxon>Gunneridae</taxon>
        <taxon>Pentapetalae</taxon>
        <taxon>rosids</taxon>
        <taxon>fabids</taxon>
        <taxon>Fabales</taxon>
        <taxon>Fabaceae</taxon>
        <taxon>Papilionoideae</taxon>
        <taxon>50 kb inversion clade</taxon>
        <taxon>NPAAA clade</taxon>
        <taxon>indigoferoid/millettioid clade</taxon>
        <taxon>Phaseoleae</taxon>
        <taxon>Canavalia</taxon>
    </lineage>
</organism>
<evidence type="ECO:0008006" key="4">
    <source>
        <dbReference type="Google" id="ProtNLM"/>
    </source>
</evidence>
<proteinExistence type="predicted"/>